<dbReference type="EMBL" id="PDET01000031">
    <property type="protein sequence ID" value="PRD12490.1"/>
    <property type="molecule type" value="Genomic_DNA"/>
</dbReference>
<organism evidence="1 2">
    <name type="scientific">Pantoea coffeiphila</name>
    <dbReference type="NCBI Taxonomy" id="1465635"/>
    <lineage>
        <taxon>Bacteria</taxon>
        <taxon>Pseudomonadati</taxon>
        <taxon>Pseudomonadota</taxon>
        <taxon>Gammaproteobacteria</taxon>
        <taxon>Enterobacterales</taxon>
        <taxon>Erwiniaceae</taxon>
        <taxon>Pantoea</taxon>
    </lineage>
</organism>
<protein>
    <submittedName>
        <fullName evidence="1">Uncharacterized protein</fullName>
    </submittedName>
</protein>
<dbReference type="AlphaFoldDB" id="A0A2S9I3X2"/>
<reference evidence="1 2" key="1">
    <citation type="submission" date="2017-10" db="EMBL/GenBank/DDBJ databases">
        <title>Draft genome of two endophytic bacteria isolated from 'guarana' Paullinia cupana (Mart.) Ducke.</title>
        <authorList>
            <person name="Siqueira K.A."/>
            <person name="Liotti R.G."/>
            <person name="Mendes T.A."/>
            <person name="Soares M.A."/>
        </authorList>
    </citation>
    <scope>NUCLEOTIDE SEQUENCE [LARGE SCALE GENOMIC DNA]</scope>
    <source>
        <strain evidence="1 2">342</strain>
    </source>
</reference>
<keyword evidence="2" id="KW-1185">Reference proteome</keyword>
<gene>
    <name evidence="1" type="ORF">CQW29_26105</name>
</gene>
<evidence type="ECO:0000313" key="1">
    <source>
        <dbReference type="EMBL" id="PRD12490.1"/>
    </source>
</evidence>
<name>A0A2S9I3X2_9GAMM</name>
<proteinExistence type="predicted"/>
<sequence>MSDKLLKSSAASRRSVLLRGGVYYAFLLRSQLLFEKFFPAVQRLPEPTEWLTCQSLCRLSGCAL</sequence>
<dbReference type="Proteomes" id="UP000239181">
    <property type="component" value="Unassembled WGS sequence"/>
</dbReference>
<evidence type="ECO:0000313" key="2">
    <source>
        <dbReference type="Proteomes" id="UP000239181"/>
    </source>
</evidence>
<comment type="caution">
    <text evidence="1">The sequence shown here is derived from an EMBL/GenBank/DDBJ whole genome shotgun (WGS) entry which is preliminary data.</text>
</comment>
<accession>A0A2S9I3X2</accession>